<protein>
    <recommendedName>
        <fullName evidence="5">BTB domain-containing protein</fullName>
    </recommendedName>
</protein>
<evidence type="ECO:0000259" key="1">
    <source>
        <dbReference type="PROSITE" id="PS50097"/>
    </source>
</evidence>
<accession>A0AAN5I6C3</accession>
<keyword evidence="4" id="KW-1185">Reference proteome</keyword>
<evidence type="ECO:0008006" key="5">
    <source>
        <dbReference type="Google" id="ProtNLM"/>
    </source>
</evidence>
<dbReference type="PROSITE" id="PS50144">
    <property type="entry name" value="MATH"/>
    <property type="match status" value="1"/>
</dbReference>
<organism evidence="3 4">
    <name type="scientific">Pristionchus mayeri</name>
    <dbReference type="NCBI Taxonomy" id="1317129"/>
    <lineage>
        <taxon>Eukaryota</taxon>
        <taxon>Metazoa</taxon>
        <taxon>Ecdysozoa</taxon>
        <taxon>Nematoda</taxon>
        <taxon>Chromadorea</taxon>
        <taxon>Rhabditida</taxon>
        <taxon>Rhabditina</taxon>
        <taxon>Diplogasteromorpha</taxon>
        <taxon>Diplogasteroidea</taxon>
        <taxon>Neodiplogasteridae</taxon>
        <taxon>Pristionchus</taxon>
    </lineage>
</organism>
<name>A0AAN5I6C3_9BILA</name>
<dbReference type="PANTHER" id="PTHR47022">
    <property type="entry name" value="BTB AND MATH DOMAIN-CONTAINING PROTEIN 36-RELATED"/>
    <property type="match status" value="1"/>
</dbReference>
<proteinExistence type="predicted"/>
<dbReference type="CDD" id="cd00121">
    <property type="entry name" value="MATH"/>
    <property type="match status" value="1"/>
</dbReference>
<evidence type="ECO:0000313" key="3">
    <source>
        <dbReference type="EMBL" id="GMR54132.1"/>
    </source>
</evidence>
<dbReference type="Proteomes" id="UP001328107">
    <property type="component" value="Unassembled WGS sequence"/>
</dbReference>
<reference evidence="4" key="1">
    <citation type="submission" date="2022-10" db="EMBL/GenBank/DDBJ databases">
        <title>Genome assembly of Pristionchus species.</title>
        <authorList>
            <person name="Yoshida K."/>
            <person name="Sommer R.J."/>
        </authorList>
    </citation>
    <scope>NUCLEOTIDE SEQUENCE [LARGE SCALE GENOMIC DNA]</scope>
    <source>
        <strain evidence="4">RS5460</strain>
    </source>
</reference>
<dbReference type="Pfam" id="PF00917">
    <property type="entry name" value="MATH"/>
    <property type="match status" value="1"/>
</dbReference>
<dbReference type="SMART" id="SM00225">
    <property type="entry name" value="BTB"/>
    <property type="match status" value="1"/>
</dbReference>
<dbReference type="SUPFAM" id="SSF49599">
    <property type="entry name" value="TRAF domain-like"/>
    <property type="match status" value="1"/>
</dbReference>
<gene>
    <name evidence="3" type="ORF">PMAYCL1PPCAC_24327</name>
</gene>
<evidence type="ECO:0000313" key="4">
    <source>
        <dbReference type="Proteomes" id="UP001328107"/>
    </source>
</evidence>
<dbReference type="EMBL" id="BTRK01000005">
    <property type="protein sequence ID" value="GMR54132.1"/>
    <property type="molecule type" value="Genomic_DNA"/>
</dbReference>
<dbReference type="CDD" id="cd18186">
    <property type="entry name" value="BTB_POZ_ZBTB_KLHL-like"/>
    <property type="match status" value="1"/>
</dbReference>
<dbReference type="Gene3D" id="2.60.210.10">
    <property type="entry name" value="Apoptosis, Tumor Necrosis Factor Receptor Associated Protein 2, Chain A"/>
    <property type="match status" value="1"/>
</dbReference>
<dbReference type="InterPro" id="IPR000210">
    <property type="entry name" value="BTB/POZ_dom"/>
</dbReference>
<sequence>DLVDNADFLQIEAMPPKKRVAVGGGSKPVAVNAVGEKKEKKTIRMIVEKFSKVKEEVFSDVEEIGGFNWQMKMSPPSGVRGVASLFLSCLYSEARVWHCKVQTKWRIMDTKGQMHDVDEKNQKELFAANNPSRRAPFNVMNNIKREAKKYVKNDSIEIEVEVEVEKKAGDRFRKKLSIDFLVPSEMFDGELSVGEKKVHVNKQFLSMHSPIFKAHFHGDSNEDLKLEEADLPALLEFLKMLYRIEHTATAATAAGVLQMADRFKVQCLVDHVEKFLFTTSEMKTDEKIRIAEKYNLPTLMRGGLLAVESDPSIGLEMIKSVTFKKYTAKTKKAVREAMKKTHVGEDGMIDEDDLEDYVHGFMDRMGLDFMF</sequence>
<dbReference type="PANTHER" id="PTHR47022:SF1">
    <property type="entry name" value="BTB AND MATH DOMAIN-CONTAINING PROTEIN 36-RELATED"/>
    <property type="match status" value="1"/>
</dbReference>
<dbReference type="InterPro" id="IPR011333">
    <property type="entry name" value="SKP1/BTB/POZ_sf"/>
</dbReference>
<dbReference type="Pfam" id="PF00651">
    <property type="entry name" value="BTB"/>
    <property type="match status" value="1"/>
</dbReference>
<dbReference type="PROSITE" id="PS50097">
    <property type="entry name" value="BTB"/>
    <property type="match status" value="1"/>
</dbReference>
<dbReference type="InterPro" id="IPR002083">
    <property type="entry name" value="MATH/TRAF_dom"/>
</dbReference>
<feature type="domain" description="MATH" evidence="2">
    <location>
        <begin position="40"/>
        <end position="162"/>
    </location>
</feature>
<feature type="non-terminal residue" evidence="3">
    <location>
        <position position="1"/>
    </location>
</feature>
<feature type="domain" description="BTB" evidence="1">
    <location>
        <begin position="187"/>
        <end position="242"/>
    </location>
</feature>
<dbReference type="SUPFAM" id="SSF54695">
    <property type="entry name" value="POZ domain"/>
    <property type="match status" value="1"/>
</dbReference>
<dbReference type="InterPro" id="IPR008974">
    <property type="entry name" value="TRAF-like"/>
</dbReference>
<dbReference type="AlphaFoldDB" id="A0AAN5I6C3"/>
<dbReference type="Gene3D" id="3.30.710.10">
    <property type="entry name" value="Potassium Channel Kv1.1, Chain A"/>
    <property type="match status" value="1"/>
</dbReference>
<evidence type="ECO:0000259" key="2">
    <source>
        <dbReference type="PROSITE" id="PS50144"/>
    </source>
</evidence>
<comment type="caution">
    <text evidence="3">The sequence shown here is derived from an EMBL/GenBank/DDBJ whole genome shotgun (WGS) entry which is preliminary data.</text>
</comment>